<dbReference type="PANTHER" id="PTHR44591:SF3">
    <property type="entry name" value="RESPONSE REGULATORY DOMAIN-CONTAINING PROTEIN"/>
    <property type="match status" value="1"/>
</dbReference>
<feature type="domain" description="Response regulatory" evidence="3">
    <location>
        <begin position="7"/>
        <end position="122"/>
    </location>
</feature>
<accession>A0A5R9QLR8</accession>
<comment type="caution">
    <text evidence="4">The sequence shown here is derived from an EMBL/GenBank/DDBJ whole genome shotgun (WGS) entry which is preliminary data.</text>
</comment>
<evidence type="ECO:0000313" key="5">
    <source>
        <dbReference type="Proteomes" id="UP000306635"/>
    </source>
</evidence>
<sequence>MASISPHILLLEDELTVRILMTQILANLLDAQVTAFSSAEDGIEYLKQPDTRVDLIITDIQMVGLLDGYDVARFSLRHCPSTPVVITSGLNGPERRKPPENSTFLAKPWDLATLEGTLRALLERRTPGG</sequence>
<dbReference type="Proteomes" id="UP000306635">
    <property type="component" value="Unassembled WGS sequence"/>
</dbReference>
<dbReference type="AlphaFoldDB" id="A0A5R9QLR8"/>
<gene>
    <name evidence="4" type="ORF">FAS41_28990</name>
</gene>
<dbReference type="InterPro" id="IPR050595">
    <property type="entry name" value="Bact_response_regulator"/>
</dbReference>
<dbReference type="OrthoDB" id="9784719at2"/>
<dbReference type="RefSeq" id="WP_138526739.1">
    <property type="nucleotide sequence ID" value="NZ_SWDV01000058.1"/>
</dbReference>
<dbReference type="SUPFAM" id="SSF52172">
    <property type="entry name" value="CheY-like"/>
    <property type="match status" value="1"/>
</dbReference>
<name>A0A5R9QLR8_9PSED</name>
<reference evidence="4 5" key="1">
    <citation type="submission" date="2019-04" db="EMBL/GenBank/DDBJ databases">
        <authorList>
            <person name="Li M."/>
        </authorList>
    </citation>
    <scope>NUCLEOTIDE SEQUENCE [LARGE SCALE GENOMIC DNA]</scope>
    <source>
        <strain evidence="4 5">LAM1902</strain>
    </source>
</reference>
<dbReference type="CDD" id="cd00156">
    <property type="entry name" value="REC"/>
    <property type="match status" value="1"/>
</dbReference>
<dbReference type="InterPro" id="IPR001789">
    <property type="entry name" value="Sig_transdc_resp-reg_receiver"/>
</dbReference>
<dbReference type="Gene3D" id="3.40.50.2300">
    <property type="match status" value="1"/>
</dbReference>
<dbReference type="PROSITE" id="PS50110">
    <property type="entry name" value="RESPONSE_REGULATORY"/>
    <property type="match status" value="1"/>
</dbReference>
<evidence type="ECO:0000259" key="3">
    <source>
        <dbReference type="PROSITE" id="PS50110"/>
    </source>
</evidence>
<keyword evidence="1 2" id="KW-0597">Phosphoprotein</keyword>
<dbReference type="InterPro" id="IPR011006">
    <property type="entry name" value="CheY-like_superfamily"/>
</dbReference>
<evidence type="ECO:0000313" key="4">
    <source>
        <dbReference type="EMBL" id="TLX70130.1"/>
    </source>
</evidence>
<protein>
    <submittedName>
        <fullName evidence="4">Response regulator</fullName>
    </submittedName>
</protein>
<dbReference type="EMBL" id="SWDV01000058">
    <property type="protein sequence ID" value="TLX70130.1"/>
    <property type="molecule type" value="Genomic_DNA"/>
</dbReference>
<keyword evidence="5" id="KW-1185">Reference proteome</keyword>
<feature type="modified residue" description="4-aspartylphosphate" evidence="2">
    <location>
        <position position="59"/>
    </location>
</feature>
<evidence type="ECO:0000256" key="2">
    <source>
        <dbReference type="PROSITE-ProRule" id="PRU00169"/>
    </source>
</evidence>
<organism evidence="4 5">
    <name type="scientific">Pseudomonas nicosulfuronedens</name>
    <dbReference type="NCBI Taxonomy" id="2571105"/>
    <lineage>
        <taxon>Bacteria</taxon>
        <taxon>Pseudomonadati</taxon>
        <taxon>Pseudomonadota</taxon>
        <taxon>Gammaproteobacteria</taxon>
        <taxon>Pseudomonadales</taxon>
        <taxon>Pseudomonadaceae</taxon>
        <taxon>Pseudomonas</taxon>
    </lineage>
</organism>
<proteinExistence type="predicted"/>
<dbReference type="GO" id="GO:0000160">
    <property type="term" value="P:phosphorelay signal transduction system"/>
    <property type="evidence" value="ECO:0007669"/>
    <property type="project" value="InterPro"/>
</dbReference>
<dbReference type="SMART" id="SM00448">
    <property type="entry name" value="REC"/>
    <property type="match status" value="1"/>
</dbReference>
<dbReference type="Pfam" id="PF00072">
    <property type="entry name" value="Response_reg"/>
    <property type="match status" value="1"/>
</dbReference>
<evidence type="ECO:0000256" key="1">
    <source>
        <dbReference type="ARBA" id="ARBA00022553"/>
    </source>
</evidence>
<dbReference type="PANTHER" id="PTHR44591">
    <property type="entry name" value="STRESS RESPONSE REGULATOR PROTEIN 1"/>
    <property type="match status" value="1"/>
</dbReference>